<dbReference type="CDD" id="cd18794">
    <property type="entry name" value="SF2_C_RecQ"/>
    <property type="match status" value="1"/>
</dbReference>
<evidence type="ECO:0000256" key="8">
    <source>
        <dbReference type="ARBA" id="ARBA00034808"/>
    </source>
</evidence>
<dbReference type="SMART" id="SM00487">
    <property type="entry name" value="DEXDc"/>
    <property type="match status" value="1"/>
</dbReference>
<evidence type="ECO:0000256" key="9">
    <source>
        <dbReference type="SAM" id="MobiDB-lite"/>
    </source>
</evidence>
<dbReference type="GO" id="GO:0005524">
    <property type="term" value="F:ATP binding"/>
    <property type="evidence" value="ECO:0007669"/>
    <property type="project" value="UniProtKB-KW"/>
</dbReference>
<dbReference type="Pfam" id="PF16124">
    <property type="entry name" value="RecQ_Zn_bind"/>
    <property type="match status" value="1"/>
</dbReference>
<organism evidence="12 13">
    <name type="scientific">Plasmodium vivax (strain Brazil I)</name>
    <dbReference type="NCBI Taxonomy" id="1033975"/>
    <lineage>
        <taxon>Eukaryota</taxon>
        <taxon>Sar</taxon>
        <taxon>Alveolata</taxon>
        <taxon>Apicomplexa</taxon>
        <taxon>Aconoidasida</taxon>
        <taxon>Haemosporida</taxon>
        <taxon>Plasmodiidae</taxon>
        <taxon>Plasmodium</taxon>
        <taxon>Plasmodium (Plasmodium)</taxon>
    </lineage>
</organism>
<dbReference type="Proteomes" id="UP000053327">
    <property type="component" value="Unassembled WGS sequence"/>
</dbReference>
<feature type="domain" description="Helicase ATP-binding" evidence="10">
    <location>
        <begin position="51"/>
        <end position="226"/>
    </location>
</feature>
<dbReference type="EC" id="5.6.2.4" evidence="8"/>
<dbReference type="Gene3D" id="3.40.50.300">
    <property type="entry name" value="P-loop containing nucleotide triphosphate hydrolases"/>
    <property type="match status" value="2"/>
</dbReference>
<feature type="region of interest" description="Disordered" evidence="9">
    <location>
        <begin position="227"/>
        <end position="334"/>
    </location>
</feature>
<feature type="compositionally biased region" description="Basic and acidic residues" evidence="9">
    <location>
        <begin position="235"/>
        <end position="294"/>
    </location>
</feature>
<evidence type="ECO:0000256" key="7">
    <source>
        <dbReference type="ARBA" id="ARBA00034617"/>
    </source>
</evidence>
<dbReference type="PROSITE" id="PS51194">
    <property type="entry name" value="HELICASE_CTER"/>
    <property type="match status" value="1"/>
</dbReference>
<evidence type="ECO:0000259" key="11">
    <source>
        <dbReference type="PROSITE" id="PS51194"/>
    </source>
</evidence>
<dbReference type="InterPro" id="IPR032284">
    <property type="entry name" value="RecQ_Zn-bd"/>
</dbReference>
<comment type="similarity">
    <text evidence="1">Belongs to the helicase family. RecQ subfamily.</text>
</comment>
<keyword evidence="5" id="KW-0413">Isomerase</keyword>
<feature type="compositionally biased region" description="Polar residues" evidence="9">
    <location>
        <begin position="306"/>
        <end position="325"/>
    </location>
</feature>
<keyword evidence="12" id="KW-0378">Hydrolase</keyword>
<dbReference type="GO" id="GO:0005737">
    <property type="term" value="C:cytoplasm"/>
    <property type="evidence" value="ECO:0007669"/>
    <property type="project" value="TreeGrafter"/>
</dbReference>
<dbReference type="GO" id="GO:0000724">
    <property type="term" value="P:double-strand break repair via homologous recombination"/>
    <property type="evidence" value="ECO:0007669"/>
    <property type="project" value="TreeGrafter"/>
</dbReference>
<evidence type="ECO:0000256" key="4">
    <source>
        <dbReference type="ARBA" id="ARBA00023125"/>
    </source>
</evidence>
<dbReference type="OrthoDB" id="10261556at2759"/>
<dbReference type="GO" id="GO:0005634">
    <property type="term" value="C:nucleus"/>
    <property type="evidence" value="ECO:0007669"/>
    <property type="project" value="TreeGrafter"/>
</dbReference>
<dbReference type="InterPro" id="IPR014001">
    <property type="entry name" value="Helicase_ATP-bd"/>
</dbReference>
<name>A0A0J9SX48_PLAV1</name>
<dbReference type="Pfam" id="PF00270">
    <property type="entry name" value="DEAD"/>
    <property type="match status" value="1"/>
</dbReference>
<accession>A0A0J9SX48</accession>
<keyword evidence="6" id="KW-0539">Nucleus</keyword>
<keyword evidence="3" id="KW-0067">ATP-binding</keyword>
<dbReference type="EMBL" id="KQ234798">
    <property type="protein sequence ID" value="KMZ87396.1"/>
    <property type="molecule type" value="Genomic_DNA"/>
</dbReference>
<keyword evidence="2" id="KW-0547">Nucleotide-binding</keyword>
<dbReference type="PANTHER" id="PTHR13710">
    <property type="entry name" value="DNA HELICASE RECQ FAMILY MEMBER"/>
    <property type="match status" value="1"/>
</dbReference>
<dbReference type="SMART" id="SM00490">
    <property type="entry name" value="HELICc"/>
    <property type="match status" value="1"/>
</dbReference>
<dbReference type="GO" id="GO:0005694">
    <property type="term" value="C:chromosome"/>
    <property type="evidence" value="ECO:0007669"/>
    <property type="project" value="TreeGrafter"/>
</dbReference>
<evidence type="ECO:0000256" key="3">
    <source>
        <dbReference type="ARBA" id="ARBA00022840"/>
    </source>
</evidence>
<evidence type="ECO:0000313" key="12">
    <source>
        <dbReference type="EMBL" id="KMZ87396.1"/>
    </source>
</evidence>
<gene>
    <name evidence="12" type="ORF">PVBG_04105</name>
</gene>
<proteinExistence type="inferred from homology"/>
<evidence type="ECO:0000256" key="5">
    <source>
        <dbReference type="ARBA" id="ARBA00023235"/>
    </source>
</evidence>
<dbReference type="InterPro" id="IPR011545">
    <property type="entry name" value="DEAD/DEAH_box_helicase_dom"/>
</dbReference>
<dbReference type="GO" id="GO:0009378">
    <property type="term" value="F:four-way junction helicase activity"/>
    <property type="evidence" value="ECO:0007669"/>
    <property type="project" value="TreeGrafter"/>
</dbReference>
<keyword evidence="12" id="KW-0347">Helicase</keyword>
<evidence type="ECO:0000259" key="10">
    <source>
        <dbReference type="PROSITE" id="PS51192"/>
    </source>
</evidence>
<dbReference type="AlphaFoldDB" id="A0A0J9SX48"/>
<protein>
    <recommendedName>
        <fullName evidence="8">DNA 3'-5' helicase</fullName>
        <ecNumber evidence="8">5.6.2.4</ecNumber>
    </recommendedName>
</protein>
<dbReference type="GO" id="GO:0003677">
    <property type="term" value="F:DNA binding"/>
    <property type="evidence" value="ECO:0007669"/>
    <property type="project" value="UniProtKB-KW"/>
</dbReference>
<dbReference type="PROSITE" id="PS51192">
    <property type="entry name" value="HELICASE_ATP_BIND_1"/>
    <property type="match status" value="1"/>
</dbReference>
<dbReference type="GO" id="GO:0043138">
    <property type="term" value="F:3'-5' DNA helicase activity"/>
    <property type="evidence" value="ECO:0007669"/>
    <property type="project" value="UniProtKB-EC"/>
</dbReference>
<evidence type="ECO:0000256" key="6">
    <source>
        <dbReference type="ARBA" id="ARBA00023242"/>
    </source>
</evidence>
<feature type="region of interest" description="Disordered" evidence="9">
    <location>
        <begin position="548"/>
        <end position="572"/>
    </location>
</feature>
<keyword evidence="4" id="KW-0238">DNA-binding</keyword>
<sequence>MGEDEGSGPPPRDLLNRYKSKYRKIDIEKAKGILQEHFGITEFKEKQVECLNAIKNFKHVLNIMPTGGGKSLIYQVTPLLIEGISIVISPLISLMYDQTKSLKRKNISAETINSSLNKKENEKVLSLLKNYNNCDIKVLYVTPETATSEYFMIVLKELYLNVKIALISIDEVHCISTWGCDFRKSYRNLNKVLTACPYVRVYTCTATATKCVERDIIVNLNLDGHAQARPQGEGQQEKRGKGQREERVKREEREEREEREKREKREEREEREEREKREKREKKGPTSDQTDRADGLASDNPIDIPSDTQSDAQSDAHSDAQSGPQSGDAEGGTVNSLRIVRTSFNRPNLKYVIVYSDLIHTEKKKSIFHIIQEKRNLDKIGIIYCFKRNTCDEISKYLREQGFQALSYHAGLTNSARKRIQEKWVNGNAKILVATIAFGMGIDRKDVSFIIHFNLPKSIENYYQESGRSGRNGNVSFCYLYYSKEDVEKLSYIIRSSYSNLDMQDITMQKKYEKEIYNLECVHNLCMQEKCVRSQILAHFGELPPPRGGGATSSVGGGGSVSGGGSAPGSVSGGGNSTCDDDYCCSYCSDVKGSRHKIERVIKMYEEAHWKIQSNYNRTGGSHVNSFTTVLPKKKHQLSDDSGSDKDPGLDQYKLTNKRIKGFVPFQSASSIISKDIRDKGIIEVMKELERREELMENKLEERTPKIGKMTHSISHFTSVKKKPVFSSFKVPRKL</sequence>
<dbReference type="PANTHER" id="PTHR13710:SF153">
    <property type="entry name" value="RECQ-LIKE DNA HELICASE BLM"/>
    <property type="match status" value="1"/>
</dbReference>
<dbReference type="SUPFAM" id="SSF52540">
    <property type="entry name" value="P-loop containing nucleoside triphosphate hydrolases"/>
    <property type="match status" value="1"/>
</dbReference>
<evidence type="ECO:0000313" key="13">
    <source>
        <dbReference type="Proteomes" id="UP000053327"/>
    </source>
</evidence>
<reference evidence="12 13" key="1">
    <citation type="submission" date="2011-08" db="EMBL/GenBank/DDBJ databases">
        <title>The Genome Sequence of Plasmodium vivax Brazil I.</title>
        <authorList>
            <consortium name="The Broad Institute Genome Sequencing Platform"/>
            <consortium name="The Broad Institute Genome Sequencing Center for Infectious Disease"/>
            <person name="Neafsey D."/>
            <person name="Carlton J."/>
            <person name="Barnwell J."/>
            <person name="Collins W."/>
            <person name="Escalante A."/>
            <person name="Mullikin J."/>
            <person name="Saul A."/>
            <person name="Guigo R."/>
            <person name="Camara F."/>
            <person name="Young S.K."/>
            <person name="Zeng Q."/>
            <person name="Gargeya S."/>
            <person name="Fitzgerald M."/>
            <person name="Haas B."/>
            <person name="Abouelleil A."/>
            <person name="Alvarado L."/>
            <person name="Arachchi H.M."/>
            <person name="Berlin A."/>
            <person name="Brown A."/>
            <person name="Chapman S.B."/>
            <person name="Chen Z."/>
            <person name="Dunbar C."/>
            <person name="Freedman E."/>
            <person name="Gearin G."/>
            <person name="Gellesch M."/>
            <person name="Goldberg J."/>
            <person name="Griggs A."/>
            <person name="Gujja S."/>
            <person name="Heiman D."/>
            <person name="Howarth C."/>
            <person name="Larson L."/>
            <person name="Lui A."/>
            <person name="MacDonald P.J.P."/>
            <person name="Montmayeur A."/>
            <person name="Murphy C."/>
            <person name="Neiman D."/>
            <person name="Pearson M."/>
            <person name="Priest M."/>
            <person name="Roberts A."/>
            <person name="Saif S."/>
            <person name="Shea T."/>
            <person name="Shenoy N."/>
            <person name="Sisk P."/>
            <person name="Stolte C."/>
            <person name="Sykes S."/>
            <person name="Wortman J."/>
            <person name="Nusbaum C."/>
            <person name="Birren B."/>
        </authorList>
    </citation>
    <scope>NUCLEOTIDE SEQUENCE [LARGE SCALE GENOMIC DNA]</scope>
    <source>
        <strain evidence="12 13">Brazil I</strain>
    </source>
</reference>
<dbReference type="InterPro" id="IPR027417">
    <property type="entry name" value="P-loop_NTPase"/>
</dbReference>
<dbReference type="CDD" id="cd17920">
    <property type="entry name" value="DEXHc_RecQ"/>
    <property type="match status" value="1"/>
</dbReference>
<evidence type="ECO:0000256" key="2">
    <source>
        <dbReference type="ARBA" id="ARBA00022741"/>
    </source>
</evidence>
<comment type="catalytic activity">
    <reaction evidence="7">
        <text>Couples ATP hydrolysis with the unwinding of duplex DNA by translocating in the 3'-5' direction.</text>
        <dbReference type="EC" id="5.6.2.4"/>
    </reaction>
</comment>
<dbReference type="InterPro" id="IPR001650">
    <property type="entry name" value="Helicase_C-like"/>
</dbReference>
<evidence type="ECO:0000256" key="1">
    <source>
        <dbReference type="ARBA" id="ARBA00005446"/>
    </source>
</evidence>
<feature type="domain" description="Helicase C-terminal" evidence="11">
    <location>
        <begin position="372"/>
        <end position="514"/>
    </location>
</feature>
<dbReference type="Pfam" id="PF00271">
    <property type="entry name" value="Helicase_C"/>
    <property type="match status" value="1"/>
</dbReference>